<organism evidence="10">
    <name type="scientific">freshwater metagenome</name>
    <dbReference type="NCBI Taxonomy" id="449393"/>
    <lineage>
        <taxon>unclassified sequences</taxon>
        <taxon>metagenomes</taxon>
        <taxon>ecological metagenomes</taxon>
    </lineage>
</organism>
<evidence type="ECO:0000313" key="10">
    <source>
        <dbReference type="EMBL" id="CAB4887146.1"/>
    </source>
</evidence>
<dbReference type="GO" id="GO:0005886">
    <property type="term" value="C:plasma membrane"/>
    <property type="evidence" value="ECO:0007669"/>
    <property type="project" value="UniProtKB-SubCell"/>
</dbReference>
<sequence>MTFGYSRLGSPVVTDLSLHLRPGGRVALVGPSGCGKSTISRLVTGLYRPWAGEILIDGRPRRRHAPEVLTDGIALVDQDVTIFAGTIRENVTLWDLTIPEADIVQALNDAQLADDVALRPGGLEAVLAEGGSDLSGGQRQRLELARALARRPRLLVLDEATSALDPPTEALIDQAIRRRGISCLVIAHRLSTIRDSDEIIVLDRGSVVERGTHPSLMAQGGPYAELVRSG</sequence>
<reference evidence="10" key="1">
    <citation type="submission" date="2020-05" db="EMBL/GenBank/DDBJ databases">
        <authorList>
            <person name="Chiriac C."/>
            <person name="Salcher M."/>
            <person name="Ghai R."/>
            <person name="Kavagutti S V."/>
        </authorList>
    </citation>
    <scope>NUCLEOTIDE SEQUENCE</scope>
</reference>
<feature type="domain" description="ABC transporter" evidence="9">
    <location>
        <begin position="1"/>
        <end position="229"/>
    </location>
</feature>
<accession>A0A6J7EVI0</accession>
<keyword evidence="8" id="KW-0472">Membrane</keyword>
<protein>
    <submittedName>
        <fullName evidence="10">Unannotated protein</fullName>
    </submittedName>
</protein>
<keyword evidence="4" id="KW-0812">Transmembrane</keyword>
<keyword evidence="3" id="KW-1003">Cell membrane</keyword>
<dbReference type="InterPro" id="IPR003593">
    <property type="entry name" value="AAA+_ATPase"/>
</dbReference>
<dbReference type="Gene3D" id="3.40.50.300">
    <property type="entry name" value="P-loop containing nucleotide triphosphate hydrolases"/>
    <property type="match status" value="1"/>
</dbReference>
<evidence type="ECO:0000256" key="1">
    <source>
        <dbReference type="ARBA" id="ARBA00004651"/>
    </source>
</evidence>
<dbReference type="InterPro" id="IPR027417">
    <property type="entry name" value="P-loop_NTPase"/>
</dbReference>
<evidence type="ECO:0000259" key="9">
    <source>
        <dbReference type="PROSITE" id="PS50893"/>
    </source>
</evidence>
<dbReference type="GO" id="GO:0016887">
    <property type="term" value="F:ATP hydrolysis activity"/>
    <property type="evidence" value="ECO:0007669"/>
    <property type="project" value="InterPro"/>
</dbReference>
<keyword evidence="5" id="KW-0547">Nucleotide-binding</keyword>
<dbReference type="FunFam" id="3.40.50.300:FF:000299">
    <property type="entry name" value="ABC transporter ATP-binding protein/permease"/>
    <property type="match status" value="1"/>
</dbReference>
<gene>
    <name evidence="10" type="ORF">UFOPK3402_02024</name>
</gene>
<keyword evidence="2" id="KW-0813">Transport</keyword>
<dbReference type="PANTHER" id="PTHR24221:SF654">
    <property type="entry name" value="ATP-BINDING CASSETTE SUB-FAMILY B MEMBER 6"/>
    <property type="match status" value="1"/>
</dbReference>
<keyword evidence="7" id="KW-1133">Transmembrane helix</keyword>
<dbReference type="InterPro" id="IPR039421">
    <property type="entry name" value="Type_1_exporter"/>
</dbReference>
<dbReference type="AlphaFoldDB" id="A0A6J7EVI0"/>
<evidence type="ECO:0000256" key="8">
    <source>
        <dbReference type="ARBA" id="ARBA00023136"/>
    </source>
</evidence>
<evidence type="ECO:0000256" key="3">
    <source>
        <dbReference type="ARBA" id="ARBA00022475"/>
    </source>
</evidence>
<dbReference type="SUPFAM" id="SSF52540">
    <property type="entry name" value="P-loop containing nucleoside triphosphate hydrolases"/>
    <property type="match status" value="1"/>
</dbReference>
<comment type="subcellular location">
    <subcellularLocation>
        <location evidence="1">Cell membrane</location>
        <topology evidence="1">Multi-pass membrane protein</topology>
    </subcellularLocation>
</comment>
<evidence type="ECO:0000256" key="7">
    <source>
        <dbReference type="ARBA" id="ARBA00022989"/>
    </source>
</evidence>
<evidence type="ECO:0000256" key="6">
    <source>
        <dbReference type="ARBA" id="ARBA00022840"/>
    </source>
</evidence>
<name>A0A6J7EVI0_9ZZZZ</name>
<dbReference type="PANTHER" id="PTHR24221">
    <property type="entry name" value="ATP-BINDING CASSETTE SUB-FAMILY B"/>
    <property type="match status" value="1"/>
</dbReference>
<proteinExistence type="predicted"/>
<dbReference type="InterPro" id="IPR017871">
    <property type="entry name" value="ABC_transporter-like_CS"/>
</dbReference>
<dbReference type="InterPro" id="IPR003439">
    <property type="entry name" value="ABC_transporter-like_ATP-bd"/>
</dbReference>
<keyword evidence="6" id="KW-0067">ATP-binding</keyword>
<dbReference type="GO" id="GO:0034040">
    <property type="term" value="F:ATPase-coupled lipid transmembrane transporter activity"/>
    <property type="evidence" value="ECO:0007669"/>
    <property type="project" value="TreeGrafter"/>
</dbReference>
<evidence type="ECO:0000256" key="2">
    <source>
        <dbReference type="ARBA" id="ARBA00022448"/>
    </source>
</evidence>
<evidence type="ECO:0000256" key="5">
    <source>
        <dbReference type="ARBA" id="ARBA00022741"/>
    </source>
</evidence>
<dbReference type="PROSITE" id="PS50893">
    <property type="entry name" value="ABC_TRANSPORTER_2"/>
    <property type="match status" value="1"/>
</dbReference>
<dbReference type="Pfam" id="PF00005">
    <property type="entry name" value="ABC_tran"/>
    <property type="match status" value="1"/>
</dbReference>
<evidence type="ECO:0000256" key="4">
    <source>
        <dbReference type="ARBA" id="ARBA00022692"/>
    </source>
</evidence>
<dbReference type="EMBL" id="CAFBLS010000342">
    <property type="protein sequence ID" value="CAB4887146.1"/>
    <property type="molecule type" value="Genomic_DNA"/>
</dbReference>
<dbReference type="GO" id="GO:0005524">
    <property type="term" value="F:ATP binding"/>
    <property type="evidence" value="ECO:0007669"/>
    <property type="project" value="UniProtKB-KW"/>
</dbReference>
<dbReference type="SMART" id="SM00382">
    <property type="entry name" value="AAA"/>
    <property type="match status" value="1"/>
</dbReference>
<dbReference type="PROSITE" id="PS00211">
    <property type="entry name" value="ABC_TRANSPORTER_1"/>
    <property type="match status" value="1"/>
</dbReference>